<sequence length="310" mass="34238">MADGSRFSFSYCSEDSYGVIADSPEFQTINTAGVSIKPAKETQTSNIIRSDRQIADLYYGTESLSGDIKLELRSHELDDFFEYIFCGEWIKDTPEAGVNELRVGQTKRSCTCVGHFSDMAEKPYHIYTGIAFNSLSFTISPEAKIDATLNVIGQKVTLSQELPDNSKVKAPQNGKPLSLFRGYVRESGADLGIVTEISLEITNGLEARHHLMSKHTLQPSMQNSQVTGTVNVYFESPTYLEKFLNEQSSSLEFTITDSADVEYTFVLPRILYTGADLEVSGPGSILLPLPFQAVLDPTTNTNLILRKKGA</sequence>
<dbReference type="AlphaFoldDB" id="A0A853I8E8"/>
<keyword evidence="2" id="KW-1185">Reference proteome</keyword>
<comment type="caution">
    <text evidence="1">The sequence shown here is derived from an EMBL/GenBank/DDBJ whole genome shotgun (WGS) entry which is preliminary data.</text>
</comment>
<reference evidence="1 2" key="1">
    <citation type="submission" date="2020-07" db="EMBL/GenBank/DDBJ databases">
        <title>Endozoicomonas sp. nov., isolated from sediment.</title>
        <authorList>
            <person name="Gu T."/>
        </authorList>
    </citation>
    <scope>NUCLEOTIDE SEQUENCE [LARGE SCALE GENOMIC DNA]</scope>
    <source>
        <strain evidence="1 2">SM1973</strain>
    </source>
</reference>
<evidence type="ECO:0000313" key="2">
    <source>
        <dbReference type="Proteomes" id="UP000569732"/>
    </source>
</evidence>
<name>A0A853I8E8_9GAMM</name>
<dbReference type="RefSeq" id="WP_180571109.1">
    <property type="nucleotide sequence ID" value="NZ_JACCKB010000061.1"/>
</dbReference>
<dbReference type="InterPro" id="IPR044000">
    <property type="entry name" value="Phage_tube_2"/>
</dbReference>
<dbReference type="Proteomes" id="UP000569732">
    <property type="component" value="Unassembled WGS sequence"/>
</dbReference>
<evidence type="ECO:0000313" key="1">
    <source>
        <dbReference type="EMBL" id="NYZ69109.1"/>
    </source>
</evidence>
<proteinExistence type="predicted"/>
<protein>
    <submittedName>
        <fullName evidence="1">Uncharacterized protein</fullName>
    </submittedName>
</protein>
<dbReference type="EMBL" id="JACCKB010000061">
    <property type="protein sequence ID" value="NYZ69109.1"/>
    <property type="molecule type" value="Genomic_DNA"/>
</dbReference>
<gene>
    <name evidence="1" type="ORF">H0A36_24110</name>
</gene>
<accession>A0A853I8E8</accession>
<organism evidence="1 2">
    <name type="scientific">Spartinivicinus marinus</name>
    <dbReference type="NCBI Taxonomy" id="2994442"/>
    <lineage>
        <taxon>Bacteria</taxon>
        <taxon>Pseudomonadati</taxon>
        <taxon>Pseudomonadota</taxon>
        <taxon>Gammaproteobacteria</taxon>
        <taxon>Oceanospirillales</taxon>
        <taxon>Zooshikellaceae</taxon>
        <taxon>Spartinivicinus</taxon>
    </lineage>
</organism>
<dbReference type="Pfam" id="PF18906">
    <property type="entry name" value="Phage_tube_2"/>
    <property type="match status" value="1"/>
</dbReference>